<feature type="compositionally biased region" description="Basic and acidic residues" evidence="2">
    <location>
        <begin position="282"/>
        <end position="294"/>
    </location>
</feature>
<organism evidence="3 4">
    <name type="scientific">Cylicocyclus nassatus</name>
    <name type="common">Nematode worm</name>
    <dbReference type="NCBI Taxonomy" id="53992"/>
    <lineage>
        <taxon>Eukaryota</taxon>
        <taxon>Metazoa</taxon>
        <taxon>Ecdysozoa</taxon>
        <taxon>Nematoda</taxon>
        <taxon>Chromadorea</taxon>
        <taxon>Rhabditida</taxon>
        <taxon>Rhabditina</taxon>
        <taxon>Rhabditomorpha</taxon>
        <taxon>Strongyloidea</taxon>
        <taxon>Strongylidae</taxon>
        <taxon>Cylicocyclus</taxon>
    </lineage>
</organism>
<dbReference type="Proteomes" id="UP001176961">
    <property type="component" value="Unassembled WGS sequence"/>
</dbReference>
<dbReference type="AlphaFoldDB" id="A0AA36DT75"/>
<feature type="compositionally biased region" description="Polar residues" evidence="2">
    <location>
        <begin position="149"/>
        <end position="162"/>
    </location>
</feature>
<evidence type="ECO:0000313" key="4">
    <source>
        <dbReference type="Proteomes" id="UP001176961"/>
    </source>
</evidence>
<feature type="compositionally biased region" description="Polar residues" evidence="2">
    <location>
        <begin position="243"/>
        <end position="263"/>
    </location>
</feature>
<gene>
    <name evidence="3" type="ORF">CYNAS_LOCUS4655</name>
</gene>
<reference evidence="3" key="1">
    <citation type="submission" date="2023-07" db="EMBL/GenBank/DDBJ databases">
        <authorList>
            <consortium name="CYATHOMIX"/>
        </authorList>
    </citation>
    <scope>NUCLEOTIDE SEQUENCE</scope>
    <source>
        <strain evidence="3">N/A</strain>
    </source>
</reference>
<evidence type="ECO:0000256" key="1">
    <source>
        <dbReference type="SAM" id="Coils"/>
    </source>
</evidence>
<keyword evidence="1" id="KW-0175">Coiled coil</keyword>
<feature type="region of interest" description="Disordered" evidence="2">
    <location>
        <begin position="142"/>
        <end position="162"/>
    </location>
</feature>
<feature type="region of interest" description="Disordered" evidence="2">
    <location>
        <begin position="203"/>
        <end position="405"/>
    </location>
</feature>
<dbReference type="EMBL" id="CATQJL010000112">
    <property type="protein sequence ID" value="CAJ0592672.1"/>
    <property type="molecule type" value="Genomic_DNA"/>
</dbReference>
<evidence type="ECO:0000313" key="3">
    <source>
        <dbReference type="EMBL" id="CAJ0592672.1"/>
    </source>
</evidence>
<name>A0AA36DT75_CYLNA</name>
<feature type="compositionally biased region" description="Basic and acidic residues" evidence="2">
    <location>
        <begin position="304"/>
        <end position="325"/>
    </location>
</feature>
<feature type="coiled-coil region" evidence="1">
    <location>
        <begin position="671"/>
        <end position="726"/>
    </location>
</feature>
<comment type="caution">
    <text evidence="3">The sequence shown here is derived from an EMBL/GenBank/DDBJ whole genome shotgun (WGS) entry which is preliminary data.</text>
</comment>
<proteinExistence type="predicted"/>
<sequence>MDGAADLLALLPEVQEALCDEFDGIECSVGPGPDLSQSPFRLEVTHLGREITFVPDIAHLDEFDAAGLHRINLSKSSALFTDGRSSCCLELVLGRGRNWRDPLIKLFDRLYPNKWAFFVVELEHSQPTYHLLCCNSPVISTRREDTPDSTEASSQISSPPESVAESTSYSLWIAPVTRVFALPPMPAVKKVRVVKKIVKKRTPNEDLGDDNGEKKKIAPTAVNSKVRALRKKLDKKEDEPPATEQNHTMTNGKSSSTRSSPETTKLPEKSEKLTNGISSRSSQEKSKSPEKTEKTNGIASLSKNLKEPAKAPEKSALERAADRMSHTSPGRGLTNGVEQNAGTSKSPTSEAKSAEEAENSSISDLRKKLMESSESTSGMNGERKSTVLSRVPSSRKSLTPDRRLDPIYEGNRKLRNTSFAIGSLPKERGYANSDDLRKEYTRENARKVARTAADEAENDAGKGLKERSLSPAKVLEQEVVCRANGIKAEMPVFCLQLILGKYFTYEQLGQLRAVHPHWDEICGQLLNSGYYKLLERSDQMLMALQRKLPSDPSLHFPTSVLTNIQVHILNSVDIMRAVLDEGVCCFPYGAILDKTNTLLDQIEFMVRGGDYEEKIKWEPVALLAKKAALHYRTYLERTMEERLGEEVRLKAAQRIIRLDSFLVESTVSKLEKDANMARDELKWELEQLQQQNQQLRKDNRQLKLDHMRLESRVEILEQKFKTLARLLSS</sequence>
<keyword evidence="4" id="KW-1185">Reference proteome</keyword>
<evidence type="ECO:0000256" key="2">
    <source>
        <dbReference type="SAM" id="MobiDB-lite"/>
    </source>
</evidence>
<protein>
    <submittedName>
        <fullName evidence="3">Uncharacterized protein</fullName>
    </submittedName>
</protein>
<feature type="compositionally biased region" description="Polar residues" evidence="2">
    <location>
        <begin position="386"/>
        <end position="397"/>
    </location>
</feature>
<accession>A0AA36DT75</accession>